<evidence type="ECO:0000313" key="13">
    <source>
        <dbReference type="EMBL" id="CAD8339815.1"/>
    </source>
</evidence>
<feature type="transmembrane region" description="Helical" evidence="11">
    <location>
        <begin position="6"/>
        <end position="25"/>
    </location>
</feature>
<keyword evidence="3 10" id="KW-0285">Flavoprotein</keyword>
<organism evidence="13">
    <name type="scientific">Craspedostauros australis</name>
    <dbReference type="NCBI Taxonomy" id="1486917"/>
    <lineage>
        <taxon>Eukaryota</taxon>
        <taxon>Sar</taxon>
        <taxon>Stramenopiles</taxon>
        <taxon>Ochrophyta</taxon>
        <taxon>Bacillariophyta</taxon>
        <taxon>Bacillariophyceae</taxon>
        <taxon>Bacillariophycidae</taxon>
        <taxon>Naviculales</taxon>
        <taxon>Naviculaceae</taxon>
        <taxon>Craspedostauros</taxon>
    </lineage>
</organism>
<feature type="binding site" evidence="10">
    <location>
        <position position="123"/>
    </location>
    <ligand>
        <name>FAD</name>
        <dbReference type="ChEBI" id="CHEBI:57692"/>
    </ligand>
</feature>
<evidence type="ECO:0000256" key="3">
    <source>
        <dbReference type="ARBA" id="ARBA00022630"/>
    </source>
</evidence>
<keyword evidence="5" id="KW-0496">Mitochondrion</keyword>
<evidence type="ECO:0000259" key="12">
    <source>
        <dbReference type="PROSITE" id="PS51384"/>
    </source>
</evidence>
<comment type="cofactor">
    <cofactor evidence="1 10">
        <name>FAD</name>
        <dbReference type="ChEBI" id="CHEBI:57692"/>
    </cofactor>
</comment>
<dbReference type="PROSITE" id="PS51384">
    <property type="entry name" value="FAD_FR"/>
    <property type="match status" value="1"/>
</dbReference>
<dbReference type="SUPFAM" id="SSF63380">
    <property type="entry name" value="Riboflavin synthase domain-like"/>
    <property type="match status" value="1"/>
</dbReference>
<accession>A0A7R9WYG6</accession>
<dbReference type="GO" id="GO:0016491">
    <property type="term" value="F:oxidoreductase activity"/>
    <property type="evidence" value="ECO:0007669"/>
    <property type="project" value="UniProtKB-KW"/>
</dbReference>
<keyword evidence="9 11" id="KW-0472">Membrane</keyword>
<evidence type="ECO:0000256" key="10">
    <source>
        <dbReference type="PIRSR" id="PIRSR601834-1"/>
    </source>
</evidence>
<dbReference type="SUPFAM" id="SSF52343">
    <property type="entry name" value="Ferredoxin reductase-like, C-terminal NADP-linked domain"/>
    <property type="match status" value="1"/>
</dbReference>
<dbReference type="InterPro" id="IPR017927">
    <property type="entry name" value="FAD-bd_FR_type"/>
</dbReference>
<keyword evidence="6 10" id="KW-0274">FAD</keyword>
<proteinExistence type="predicted"/>
<evidence type="ECO:0000256" key="4">
    <source>
        <dbReference type="ARBA" id="ARBA00022692"/>
    </source>
</evidence>
<dbReference type="InterPro" id="IPR008333">
    <property type="entry name" value="Cbr1-like_FAD-bd_dom"/>
</dbReference>
<keyword evidence="8" id="KW-0560">Oxidoreductase</keyword>
<dbReference type="InterPro" id="IPR039261">
    <property type="entry name" value="FNR_nucleotide-bd"/>
</dbReference>
<dbReference type="InterPro" id="IPR001834">
    <property type="entry name" value="CBR-like"/>
</dbReference>
<evidence type="ECO:0000256" key="5">
    <source>
        <dbReference type="ARBA" id="ARBA00022787"/>
    </source>
</evidence>
<comment type="subcellular location">
    <subcellularLocation>
        <location evidence="2">Mitochondrion outer membrane</location>
    </subcellularLocation>
</comment>
<dbReference type="InterPro" id="IPR001433">
    <property type="entry name" value="OxRdtase_FAD/NAD-bd"/>
</dbReference>
<dbReference type="PANTHER" id="PTHR19370:SF185">
    <property type="entry name" value="NADH-CYTOCHROME B5 REDUCTASE"/>
    <property type="match status" value="1"/>
</dbReference>
<dbReference type="GO" id="GO:0071949">
    <property type="term" value="F:FAD binding"/>
    <property type="evidence" value="ECO:0007669"/>
    <property type="project" value="TreeGrafter"/>
</dbReference>
<evidence type="ECO:0000256" key="9">
    <source>
        <dbReference type="ARBA" id="ARBA00023136"/>
    </source>
</evidence>
<dbReference type="Pfam" id="PF00970">
    <property type="entry name" value="FAD_binding_6"/>
    <property type="match status" value="1"/>
</dbReference>
<feature type="binding site" evidence="10">
    <location>
        <position position="108"/>
    </location>
    <ligand>
        <name>FAD</name>
        <dbReference type="ChEBI" id="CHEBI:57692"/>
    </ligand>
</feature>
<dbReference type="EMBL" id="HBEF01019384">
    <property type="protein sequence ID" value="CAD8339815.1"/>
    <property type="molecule type" value="Transcribed_RNA"/>
</dbReference>
<dbReference type="CDD" id="cd06183">
    <property type="entry name" value="cyt_b5_reduct_like"/>
    <property type="match status" value="1"/>
</dbReference>
<feature type="binding site" evidence="10">
    <location>
        <position position="124"/>
    </location>
    <ligand>
        <name>FAD</name>
        <dbReference type="ChEBI" id="CHEBI:57692"/>
    </ligand>
</feature>
<dbReference type="Pfam" id="PF00175">
    <property type="entry name" value="NAD_binding_1"/>
    <property type="match status" value="1"/>
</dbReference>
<dbReference type="Gene3D" id="2.40.30.10">
    <property type="entry name" value="Translation factors"/>
    <property type="match status" value="1"/>
</dbReference>
<evidence type="ECO:0000256" key="11">
    <source>
        <dbReference type="SAM" id="Phobius"/>
    </source>
</evidence>
<gene>
    <name evidence="13" type="ORF">CAUS1442_LOCUS11948</name>
</gene>
<reference evidence="13" key="1">
    <citation type="submission" date="2021-01" db="EMBL/GenBank/DDBJ databases">
        <authorList>
            <person name="Corre E."/>
            <person name="Pelletier E."/>
            <person name="Niang G."/>
            <person name="Scheremetjew M."/>
            <person name="Finn R."/>
            <person name="Kale V."/>
            <person name="Holt S."/>
            <person name="Cochrane G."/>
            <person name="Meng A."/>
            <person name="Brown T."/>
            <person name="Cohen L."/>
        </authorList>
    </citation>
    <scope>NUCLEOTIDE SEQUENCE</scope>
    <source>
        <strain evidence="13">CCMP3328</strain>
    </source>
</reference>
<feature type="domain" description="FAD-binding FR-type" evidence="12">
    <location>
        <begin position="37"/>
        <end position="149"/>
    </location>
</feature>
<dbReference type="FunFam" id="2.40.30.10:FF:000021">
    <property type="entry name" value="NADH-cytochrome b5 reductase"/>
    <property type="match status" value="1"/>
</dbReference>
<feature type="binding site" evidence="10">
    <location>
        <position position="125"/>
    </location>
    <ligand>
        <name>FAD</name>
        <dbReference type="ChEBI" id="CHEBI:57692"/>
    </ligand>
</feature>
<sequence length="300" mass="33295">MTDDMMMIAGAVLAVVVLAAVFLVLQKRGPPTVFPHAEFRKYALIDKKSLSHDTLKFTLALPDGHVLGLPTGQHLTLRFKDADGKTHQRSYTPVTDNSSIGKVELVIKVYRANVHPKFPDGGKMSQHIDSLKIGDTIDMKGPKGHMEYKSGGQLSVKPLGKPRQERQTKQIIMIAGGTGITPMLQVLNFIFRNPGDASIKVNLLYANQTEDGILVRQELEAIAKEFPDRFSLNYTLDRPPSGWNFFTGFITKEMIEKSCLFNGSVKDTQVLMCGPPPMIKFACTPNLVELGFKDDQFVVF</sequence>
<evidence type="ECO:0000256" key="6">
    <source>
        <dbReference type="ARBA" id="ARBA00022827"/>
    </source>
</evidence>
<evidence type="ECO:0000256" key="8">
    <source>
        <dbReference type="ARBA" id="ARBA00023002"/>
    </source>
</evidence>
<dbReference type="FunFam" id="3.40.50.80:FF:000019">
    <property type="entry name" value="NADH-cytochrome b5 reductase"/>
    <property type="match status" value="1"/>
</dbReference>
<keyword evidence="7 11" id="KW-1133">Transmembrane helix</keyword>
<feature type="binding site" evidence="10">
    <location>
        <position position="89"/>
    </location>
    <ligand>
        <name>FAD</name>
        <dbReference type="ChEBI" id="CHEBI:57692"/>
    </ligand>
</feature>
<feature type="binding site" evidence="10">
    <location>
        <position position="181"/>
    </location>
    <ligand>
        <name>FAD</name>
        <dbReference type="ChEBI" id="CHEBI:57692"/>
    </ligand>
</feature>
<evidence type="ECO:0000256" key="7">
    <source>
        <dbReference type="ARBA" id="ARBA00022989"/>
    </source>
</evidence>
<dbReference type="InterPro" id="IPR017938">
    <property type="entry name" value="Riboflavin_synthase-like_b-brl"/>
</dbReference>
<dbReference type="PRINTS" id="PR00406">
    <property type="entry name" value="CYTB5RDTASE"/>
</dbReference>
<feature type="binding site" evidence="10">
    <location>
        <position position="91"/>
    </location>
    <ligand>
        <name>FAD</name>
        <dbReference type="ChEBI" id="CHEBI:57692"/>
    </ligand>
</feature>
<evidence type="ECO:0000256" key="2">
    <source>
        <dbReference type="ARBA" id="ARBA00004294"/>
    </source>
</evidence>
<dbReference type="AlphaFoldDB" id="A0A7R9WYG6"/>
<keyword evidence="5" id="KW-1000">Mitochondrion outer membrane</keyword>
<evidence type="ECO:0000256" key="1">
    <source>
        <dbReference type="ARBA" id="ARBA00001974"/>
    </source>
</evidence>
<dbReference type="Gene3D" id="3.40.50.80">
    <property type="entry name" value="Nucleotide-binding domain of ferredoxin-NADP reductase (FNR) module"/>
    <property type="match status" value="1"/>
</dbReference>
<name>A0A7R9WYG6_9STRA</name>
<keyword evidence="4 11" id="KW-0812">Transmembrane</keyword>
<protein>
    <recommendedName>
        <fullName evidence="12">FAD-binding FR-type domain-containing protein</fullName>
    </recommendedName>
</protein>
<dbReference type="PANTHER" id="PTHR19370">
    <property type="entry name" value="NADH-CYTOCHROME B5 REDUCTASE"/>
    <property type="match status" value="1"/>
</dbReference>
<dbReference type="GO" id="GO:0005741">
    <property type="term" value="C:mitochondrial outer membrane"/>
    <property type="evidence" value="ECO:0007669"/>
    <property type="project" value="UniProtKB-SubCell"/>
</dbReference>
<feature type="binding site" evidence="10">
    <location>
        <position position="106"/>
    </location>
    <ligand>
        <name>FAD</name>
        <dbReference type="ChEBI" id="CHEBI:57692"/>
    </ligand>
</feature>